<sequence length="101" mass="11692">MQIQVLRESVYYTDDPSKACLFVLSIDTIDRDRKSENYVKHVDEQIEALHSDLWNGGRNHIIFNLYHGTYPDYSDHDLGFDVGYAMVARASANAQVFFLIF</sequence>
<keyword evidence="2" id="KW-1185">Reference proteome</keyword>
<evidence type="ECO:0000313" key="2">
    <source>
        <dbReference type="Proteomes" id="UP000036681"/>
    </source>
</evidence>
<proteinExistence type="predicted"/>
<protein>
    <submittedName>
        <fullName evidence="3">Exostosin domain-containing protein</fullName>
    </submittedName>
</protein>
<dbReference type="WBParaSite" id="ALUE_0000068901-mRNA-1">
    <property type="protein sequence ID" value="ALUE_0000068901-mRNA-1"/>
    <property type="gene ID" value="ALUE_0000068901"/>
</dbReference>
<reference evidence="3" key="1">
    <citation type="submission" date="2017-02" db="UniProtKB">
        <authorList>
            <consortium name="WormBaseParasite"/>
        </authorList>
    </citation>
    <scope>IDENTIFICATION</scope>
</reference>
<dbReference type="AlphaFoldDB" id="A0A0M3HGP4"/>
<accession>A0A0M3HGP4</accession>
<dbReference type="Proteomes" id="UP000036681">
    <property type="component" value="Unplaced"/>
</dbReference>
<name>A0A0M3HGP4_ASCLU</name>
<evidence type="ECO:0000259" key="1">
    <source>
        <dbReference type="Pfam" id="PF03016"/>
    </source>
</evidence>
<organism evidence="2 3">
    <name type="scientific">Ascaris lumbricoides</name>
    <name type="common">Giant roundworm</name>
    <dbReference type="NCBI Taxonomy" id="6252"/>
    <lineage>
        <taxon>Eukaryota</taxon>
        <taxon>Metazoa</taxon>
        <taxon>Ecdysozoa</taxon>
        <taxon>Nematoda</taxon>
        <taxon>Chromadorea</taxon>
        <taxon>Rhabditida</taxon>
        <taxon>Spirurina</taxon>
        <taxon>Ascaridomorpha</taxon>
        <taxon>Ascaridoidea</taxon>
        <taxon>Ascarididae</taxon>
        <taxon>Ascaris</taxon>
    </lineage>
</organism>
<dbReference type="InterPro" id="IPR040911">
    <property type="entry name" value="Exostosin_GT47"/>
</dbReference>
<feature type="domain" description="Exostosin GT47" evidence="1">
    <location>
        <begin position="7"/>
        <end position="93"/>
    </location>
</feature>
<evidence type="ECO:0000313" key="3">
    <source>
        <dbReference type="WBParaSite" id="ALUE_0000068901-mRNA-1"/>
    </source>
</evidence>
<dbReference type="Pfam" id="PF03016">
    <property type="entry name" value="Exostosin_GT47"/>
    <property type="match status" value="1"/>
</dbReference>